<dbReference type="PANTHER" id="PTHR33755">
    <property type="entry name" value="TOXIN PARE1-RELATED"/>
    <property type="match status" value="1"/>
</dbReference>
<dbReference type="EMBL" id="CP076676">
    <property type="protein sequence ID" value="UYO39048.1"/>
    <property type="molecule type" value="Genomic_DNA"/>
</dbReference>
<evidence type="ECO:0000256" key="2">
    <source>
        <dbReference type="ARBA" id="ARBA00022649"/>
    </source>
</evidence>
<gene>
    <name evidence="3" type="ORF">KQX62_20370</name>
</gene>
<reference evidence="3" key="1">
    <citation type="journal article" date="2022" name="Biol. Control">
        <title>In silico genomic analysis of Rhodopseudomonas palustris strains revealed potential biocontrol agents and crop yield enhancers.</title>
        <authorList>
            <person name="Surachat K."/>
            <person name="Kantachote D."/>
            <person name="Deachamag P."/>
            <person name="Wonglapsuwan M."/>
        </authorList>
    </citation>
    <scope>NUCLEOTIDE SEQUENCE</scope>
    <source>
        <strain evidence="3">TLS06</strain>
    </source>
</reference>
<evidence type="ECO:0000313" key="4">
    <source>
        <dbReference type="Proteomes" id="UP001163166"/>
    </source>
</evidence>
<name>A0AAX3DW84_RHOPL</name>
<evidence type="ECO:0000313" key="3">
    <source>
        <dbReference type="EMBL" id="UYO39048.1"/>
    </source>
</evidence>
<dbReference type="AlphaFoldDB" id="A0AAX3DW84"/>
<dbReference type="Pfam" id="PF05016">
    <property type="entry name" value="ParE_toxin"/>
    <property type="match status" value="1"/>
</dbReference>
<comment type="similarity">
    <text evidence="1">Belongs to the RelE toxin family.</text>
</comment>
<protein>
    <submittedName>
        <fullName evidence="3">Type II toxin-antitoxin system RelE/ParE family toxin</fullName>
    </submittedName>
</protein>
<dbReference type="InterPro" id="IPR007712">
    <property type="entry name" value="RelE/ParE_toxin"/>
</dbReference>
<dbReference type="Proteomes" id="UP001163166">
    <property type="component" value="Chromosome"/>
</dbReference>
<proteinExistence type="inferred from homology"/>
<accession>A0AAX3DW84</accession>
<evidence type="ECO:0000256" key="1">
    <source>
        <dbReference type="ARBA" id="ARBA00006226"/>
    </source>
</evidence>
<dbReference type="RefSeq" id="WP_107356748.1">
    <property type="nucleotide sequence ID" value="NZ_CP019967.1"/>
</dbReference>
<dbReference type="InterPro" id="IPR035093">
    <property type="entry name" value="RelE/ParE_toxin_dom_sf"/>
</dbReference>
<sequence>MKLRYTIRAAVELDKVLNFIDQRSPLGASHVKARIHAVIELLLEYPEAGRETARGLRRVVAYPYPYVIFYRATASEIIIHGVRHSARKPAAPS</sequence>
<keyword evidence="2" id="KW-1277">Toxin-antitoxin system</keyword>
<organism evidence="3 4">
    <name type="scientific">Rhodopseudomonas palustris</name>
    <dbReference type="NCBI Taxonomy" id="1076"/>
    <lineage>
        <taxon>Bacteria</taxon>
        <taxon>Pseudomonadati</taxon>
        <taxon>Pseudomonadota</taxon>
        <taxon>Alphaproteobacteria</taxon>
        <taxon>Hyphomicrobiales</taxon>
        <taxon>Nitrobacteraceae</taxon>
        <taxon>Rhodopseudomonas</taxon>
    </lineage>
</organism>
<dbReference type="InterPro" id="IPR051803">
    <property type="entry name" value="TA_system_RelE-like_toxin"/>
</dbReference>
<dbReference type="Gene3D" id="3.30.2310.20">
    <property type="entry name" value="RelE-like"/>
    <property type="match status" value="1"/>
</dbReference>